<dbReference type="EMBL" id="JAHESD010000011">
    <property type="protein sequence ID" value="MBT1703061.1"/>
    <property type="molecule type" value="Genomic_DNA"/>
</dbReference>
<dbReference type="PANTHER" id="PTHR40037:SF1">
    <property type="entry name" value="PHOSPHOESTERASE SAOUHSC_00951-RELATED"/>
    <property type="match status" value="1"/>
</dbReference>
<protein>
    <submittedName>
        <fullName evidence="1">2'-5' RNA ligase family protein</fullName>
    </submittedName>
</protein>
<dbReference type="RefSeq" id="WP_254153024.1">
    <property type="nucleotide sequence ID" value="NZ_JAHESD010000011.1"/>
</dbReference>
<dbReference type="SUPFAM" id="SSF55144">
    <property type="entry name" value="LigT-like"/>
    <property type="match status" value="1"/>
</dbReference>
<dbReference type="InterPro" id="IPR050580">
    <property type="entry name" value="2H_phosphoesterase_YjcG-like"/>
</dbReference>
<keyword evidence="1" id="KW-0436">Ligase</keyword>
<sequence length="203" mass="23995">MQVKSDEKTKLYFIALIPPKPIYDQALEYKNHFKEHYNSKASLNSPPHITLHMPFRWKEAKENELVQKLETFTKSFDPIKVCLDNFSAFPPRVIFIEVVKSEALEVIQKAIQRFCKKEFNIFNANYKEQAFHPHLTLAFRDLKKPNFKNAWEEFEKKDFKAEFIADRLALLKHTGRIWQVFKEFNLESSYTIDNQSSLATTEG</sequence>
<dbReference type="GO" id="GO:0016874">
    <property type="term" value="F:ligase activity"/>
    <property type="evidence" value="ECO:0007669"/>
    <property type="project" value="UniProtKB-KW"/>
</dbReference>
<dbReference type="Gene3D" id="3.90.1140.10">
    <property type="entry name" value="Cyclic phosphodiesterase"/>
    <property type="match status" value="1"/>
</dbReference>
<dbReference type="InterPro" id="IPR009097">
    <property type="entry name" value="Cyclic_Pdiesterase"/>
</dbReference>
<dbReference type="PANTHER" id="PTHR40037">
    <property type="entry name" value="PHOSPHOESTERASE YJCG-RELATED"/>
    <property type="match status" value="1"/>
</dbReference>
<organism evidence="1 2">
    <name type="scientific">Chryseosolibacter indicus</name>
    <dbReference type="NCBI Taxonomy" id="2782351"/>
    <lineage>
        <taxon>Bacteria</taxon>
        <taxon>Pseudomonadati</taxon>
        <taxon>Bacteroidota</taxon>
        <taxon>Cytophagia</taxon>
        <taxon>Cytophagales</taxon>
        <taxon>Chryseotaleaceae</taxon>
        <taxon>Chryseosolibacter</taxon>
    </lineage>
</organism>
<keyword evidence="2" id="KW-1185">Reference proteome</keyword>
<reference evidence="1 2" key="1">
    <citation type="submission" date="2021-05" db="EMBL/GenBank/DDBJ databases">
        <title>A Polyphasic approach of four new species of the genus Ohtaekwangia: Ohtaekwangia histidinii sp. nov., Ohtaekwangia cretensis sp. nov., Ohtaekwangia indiensis sp. nov., Ohtaekwangia reichenbachii sp. nov. from diverse environment.</title>
        <authorList>
            <person name="Octaviana S."/>
        </authorList>
    </citation>
    <scope>NUCLEOTIDE SEQUENCE [LARGE SCALE GENOMIC DNA]</scope>
    <source>
        <strain evidence="1 2">PWU20</strain>
    </source>
</reference>
<gene>
    <name evidence="1" type="ORF">KK060_07200</name>
</gene>
<proteinExistence type="predicted"/>
<comment type="caution">
    <text evidence="1">The sequence shown here is derived from an EMBL/GenBank/DDBJ whole genome shotgun (WGS) entry which is preliminary data.</text>
</comment>
<accession>A0ABS5VPJ0</accession>
<evidence type="ECO:0000313" key="2">
    <source>
        <dbReference type="Proteomes" id="UP000772618"/>
    </source>
</evidence>
<evidence type="ECO:0000313" key="1">
    <source>
        <dbReference type="EMBL" id="MBT1703061.1"/>
    </source>
</evidence>
<dbReference type="Pfam" id="PF13563">
    <property type="entry name" value="2_5_RNA_ligase2"/>
    <property type="match status" value="1"/>
</dbReference>
<name>A0ABS5VPJ0_9BACT</name>
<dbReference type="Proteomes" id="UP000772618">
    <property type="component" value="Unassembled WGS sequence"/>
</dbReference>